<organism evidence="1 2">
    <name type="scientific">Niastella koreensis</name>
    <dbReference type="NCBI Taxonomy" id="354356"/>
    <lineage>
        <taxon>Bacteria</taxon>
        <taxon>Pseudomonadati</taxon>
        <taxon>Bacteroidota</taxon>
        <taxon>Chitinophagia</taxon>
        <taxon>Chitinophagales</taxon>
        <taxon>Chitinophagaceae</taxon>
        <taxon>Niastella</taxon>
    </lineage>
</organism>
<sequence length="97" mass="11520">MIRHINQSFNHDQYWNEFRETFEQLHQPFFDNLKKHCEELTSNDLRMLSLIKLNMASKDMATLLGISQDSLRVSRYRLKKKLNLGQDESLTGFVQGM</sequence>
<gene>
    <name evidence="1" type="ORF">A4D02_26105</name>
</gene>
<dbReference type="InterPro" id="IPR036388">
    <property type="entry name" value="WH-like_DNA-bd_sf"/>
</dbReference>
<protein>
    <recommendedName>
        <fullName evidence="3">HTH luxR-type domain-containing protein</fullName>
    </recommendedName>
</protein>
<name>A0ABX3P0I6_9BACT</name>
<reference evidence="1 2" key="1">
    <citation type="submission" date="2016-04" db="EMBL/GenBank/DDBJ databases">
        <authorList>
            <person name="Chen L."/>
            <person name="Zhuang W."/>
            <person name="Wang G."/>
        </authorList>
    </citation>
    <scope>NUCLEOTIDE SEQUENCE [LARGE SCALE GENOMIC DNA]</scope>
    <source>
        <strain evidence="2">GR20</strain>
    </source>
</reference>
<evidence type="ECO:0000313" key="2">
    <source>
        <dbReference type="Proteomes" id="UP000192277"/>
    </source>
</evidence>
<evidence type="ECO:0000313" key="1">
    <source>
        <dbReference type="EMBL" id="OQP51588.1"/>
    </source>
</evidence>
<keyword evidence="2" id="KW-1185">Reference proteome</keyword>
<dbReference type="InterPro" id="IPR016032">
    <property type="entry name" value="Sig_transdc_resp-reg_C-effctor"/>
</dbReference>
<dbReference type="EMBL" id="LWBO01000005">
    <property type="protein sequence ID" value="OQP51588.1"/>
    <property type="molecule type" value="Genomic_DNA"/>
</dbReference>
<proteinExistence type="predicted"/>
<dbReference type="SUPFAM" id="SSF46894">
    <property type="entry name" value="C-terminal effector domain of the bipartite response regulators"/>
    <property type="match status" value="1"/>
</dbReference>
<accession>A0ABX3P0I6</accession>
<dbReference type="Proteomes" id="UP000192277">
    <property type="component" value="Unassembled WGS sequence"/>
</dbReference>
<comment type="caution">
    <text evidence="1">The sequence shown here is derived from an EMBL/GenBank/DDBJ whole genome shotgun (WGS) entry which is preliminary data.</text>
</comment>
<evidence type="ECO:0008006" key="3">
    <source>
        <dbReference type="Google" id="ProtNLM"/>
    </source>
</evidence>
<dbReference type="Gene3D" id="1.10.10.10">
    <property type="entry name" value="Winged helix-like DNA-binding domain superfamily/Winged helix DNA-binding domain"/>
    <property type="match status" value="1"/>
</dbReference>